<proteinExistence type="predicted"/>
<evidence type="ECO:0000313" key="2">
    <source>
        <dbReference type="EMBL" id="KKN76362.1"/>
    </source>
</evidence>
<sequence length="205" mass="23977">MKKLSEQLAIEFGLEPEMIQAVMEVESSGSGFFTDWEGEQRIKIQFEPHWFVRLLNRKDRDAHYTRGKRGSYKVYVDGEFILENRVERQLEEWDAFIKACAVNFEIAHLSTSWGLGQVMGFNFKVAGFDSVMDMVDAFELNELEQARGMMNFISGNNLLRHLKSKRYDLFARGYNGKGYKMYNYDVRIKKAYERLKKNGTYGKSL</sequence>
<comment type="caution">
    <text evidence="2">The sequence shown here is derived from an EMBL/GenBank/DDBJ whole genome shotgun (WGS) entry which is preliminary data.</text>
</comment>
<protein>
    <recommendedName>
        <fullName evidence="1">N-acetylmuramidase domain-containing protein</fullName>
    </recommendedName>
</protein>
<dbReference type="Pfam" id="PF11860">
    <property type="entry name" value="Muramidase"/>
    <property type="match status" value="1"/>
</dbReference>
<gene>
    <name evidence="2" type="ORF">LCGC14_0370480</name>
</gene>
<accession>A0A0F9TN59</accession>
<evidence type="ECO:0000259" key="1">
    <source>
        <dbReference type="Pfam" id="PF11860"/>
    </source>
</evidence>
<feature type="domain" description="N-acetylmuramidase" evidence="1">
    <location>
        <begin position="15"/>
        <end position="196"/>
    </location>
</feature>
<dbReference type="EMBL" id="LAZR01000296">
    <property type="protein sequence ID" value="KKN76362.1"/>
    <property type="molecule type" value="Genomic_DNA"/>
</dbReference>
<dbReference type="InterPro" id="IPR024408">
    <property type="entry name" value="Muramidase"/>
</dbReference>
<reference evidence="2" key="1">
    <citation type="journal article" date="2015" name="Nature">
        <title>Complex archaea that bridge the gap between prokaryotes and eukaryotes.</title>
        <authorList>
            <person name="Spang A."/>
            <person name="Saw J.H."/>
            <person name="Jorgensen S.L."/>
            <person name="Zaremba-Niedzwiedzka K."/>
            <person name="Martijn J."/>
            <person name="Lind A.E."/>
            <person name="van Eijk R."/>
            <person name="Schleper C."/>
            <person name="Guy L."/>
            <person name="Ettema T.J."/>
        </authorList>
    </citation>
    <scope>NUCLEOTIDE SEQUENCE</scope>
</reference>
<dbReference type="AlphaFoldDB" id="A0A0F9TN59"/>
<name>A0A0F9TN59_9ZZZZ</name>
<organism evidence="2">
    <name type="scientific">marine sediment metagenome</name>
    <dbReference type="NCBI Taxonomy" id="412755"/>
    <lineage>
        <taxon>unclassified sequences</taxon>
        <taxon>metagenomes</taxon>
        <taxon>ecological metagenomes</taxon>
    </lineage>
</organism>